<sequence>MIDHIGLGVGDYDKAKEFYSAALAPLGLSLLTEVVQQDGINKAAGFGRDDEQAFWIGSEGKTTPPMHFAFIAESRAGVDGFYHAAMASGGRDNGAPGLREQYHPNYYAAFVFDPDGHNIEAVCHKPE</sequence>
<dbReference type="SUPFAM" id="SSF54593">
    <property type="entry name" value="Glyoxalase/Bleomycin resistance protein/Dihydroxybiphenyl dioxygenase"/>
    <property type="match status" value="1"/>
</dbReference>
<evidence type="ECO:0000313" key="2">
    <source>
        <dbReference type="EMBL" id="MFC5069822.1"/>
    </source>
</evidence>
<proteinExistence type="predicted"/>
<dbReference type="EMBL" id="JBHSJF010000008">
    <property type="protein sequence ID" value="MFC5069822.1"/>
    <property type="molecule type" value="Genomic_DNA"/>
</dbReference>
<evidence type="ECO:0000313" key="3">
    <source>
        <dbReference type="Proteomes" id="UP001595796"/>
    </source>
</evidence>
<dbReference type="PANTHER" id="PTHR35006">
    <property type="entry name" value="GLYOXALASE FAMILY PROTEIN (AFU_ORTHOLOGUE AFUA_5G14830)"/>
    <property type="match status" value="1"/>
</dbReference>
<dbReference type="PROSITE" id="PS51819">
    <property type="entry name" value="VOC"/>
    <property type="match status" value="1"/>
</dbReference>
<organism evidence="2 3">
    <name type="scientific">Flaviflagellibacter deserti</name>
    <dbReference type="NCBI Taxonomy" id="2267266"/>
    <lineage>
        <taxon>Bacteria</taxon>
        <taxon>Pseudomonadati</taxon>
        <taxon>Pseudomonadota</taxon>
        <taxon>Alphaproteobacteria</taxon>
        <taxon>Hyphomicrobiales</taxon>
        <taxon>Flaviflagellibacter</taxon>
    </lineage>
</organism>
<accession>A0ABV9Z7X3</accession>
<dbReference type="InterPro" id="IPR037523">
    <property type="entry name" value="VOC_core"/>
</dbReference>
<feature type="domain" description="VOC" evidence="1">
    <location>
        <begin position="1"/>
        <end position="124"/>
    </location>
</feature>
<dbReference type="InterPro" id="IPR029068">
    <property type="entry name" value="Glyas_Bleomycin-R_OHBP_Dase"/>
</dbReference>
<dbReference type="PANTHER" id="PTHR35006:SF2">
    <property type="entry name" value="GLYOXALASE FAMILY PROTEIN (AFU_ORTHOLOGUE AFUA_5G14830)"/>
    <property type="match status" value="1"/>
</dbReference>
<dbReference type="CDD" id="cd07262">
    <property type="entry name" value="VOC_like"/>
    <property type="match status" value="1"/>
</dbReference>
<evidence type="ECO:0000259" key="1">
    <source>
        <dbReference type="PROSITE" id="PS51819"/>
    </source>
</evidence>
<gene>
    <name evidence="2" type="ORF">ACFPFW_17545</name>
</gene>
<comment type="caution">
    <text evidence="2">The sequence shown here is derived from an EMBL/GenBank/DDBJ whole genome shotgun (WGS) entry which is preliminary data.</text>
</comment>
<dbReference type="InterPro" id="IPR004360">
    <property type="entry name" value="Glyas_Fos-R_dOase_dom"/>
</dbReference>
<dbReference type="Pfam" id="PF00903">
    <property type="entry name" value="Glyoxalase"/>
    <property type="match status" value="1"/>
</dbReference>
<reference evidence="3" key="1">
    <citation type="journal article" date="2019" name="Int. J. Syst. Evol. Microbiol.">
        <title>The Global Catalogue of Microorganisms (GCM) 10K type strain sequencing project: providing services to taxonomists for standard genome sequencing and annotation.</title>
        <authorList>
            <consortium name="The Broad Institute Genomics Platform"/>
            <consortium name="The Broad Institute Genome Sequencing Center for Infectious Disease"/>
            <person name="Wu L."/>
            <person name="Ma J."/>
        </authorList>
    </citation>
    <scope>NUCLEOTIDE SEQUENCE [LARGE SCALE GENOMIC DNA]</scope>
    <source>
        <strain evidence="3">CGMCC 1.16444</strain>
    </source>
</reference>
<dbReference type="RefSeq" id="WP_114957894.1">
    <property type="nucleotide sequence ID" value="NZ_JBHSJF010000008.1"/>
</dbReference>
<protein>
    <submittedName>
        <fullName evidence="2">VOC family protein</fullName>
    </submittedName>
</protein>
<keyword evidence="3" id="KW-1185">Reference proteome</keyword>
<name>A0ABV9Z7X3_9HYPH</name>
<dbReference type="Gene3D" id="3.10.180.10">
    <property type="entry name" value="2,3-Dihydroxybiphenyl 1,2-Dioxygenase, domain 1"/>
    <property type="match status" value="1"/>
</dbReference>
<dbReference type="Proteomes" id="UP001595796">
    <property type="component" value="Unassembled WGS sequence"/>
</dbReference>